<dbReference type="EMBL" id="CP018076">
    <property type="protein sequence ID" value="APE43638.1"/>
    <property type="molecule type" value="Genomic_DNA"/>
</dbReference>
<comment type="cofactor">
    <cofactor evidence="2">
        <name>Zn(2+)</name>
        <dbReference type="ChEBI" id="CHEBI:29105"/>
    </cofactor>
</comment>
<dbReference type="CDD" id="cd06583">
    <property type="entry name" value="PGRP"/>
    <property type="match status" value="1"/>
</dbReference>
<evidence type="ECO:0000256" key="6">
    <source>
        <dbReference type="ARBA" id="ARBA00022490"/>
    </source>
</evidence>
<dbReference type="Gene3D" id="2.30.30.40">
    <property type="entry name" value="SH3 Domains"/>
    <property type="match status" value="1"/>
</dbReference>
<accession>A0A1J0WHN6</accession>
<dbReference type="Pfam" id="PF01510">
    <property type="entry name" value="Amidase_2"/>
    <property type="match status" value="1"/>
</dbReference>
<evidence type="ECO:0000259" key="13">
    <source>
        <dbReference type="SMART" id="SM00644"/>
    </source>
</evidence>
<evidence type="ECO:0000256" key="1">
    <source>
        <dbReference type="ARBA" id="ARBA00001561"/>
    </source>
</evidence>
<evidence type="ECO:0000256" key="9">
    <source>
        <dbReference type="ARBA" id="ARBA00022833"/>
    </source>
</evidence>
<dbReference type="KEGG" id="suam:BOO69_09590"/>
<evidence type="ECO:0000256" key="12">
    <source>
        <dbReference type="ARBA" id="ARBA00042615"/>
    </source>
</evidence>
<sequence length="287" mass="31979">MKFRNHIAQDIGFSRAQNIGGKITPTIVVLHDTAGRLTKFNSANYLLSAPSGVSVHFVVERDGTVTQQVPTNRRAGHAGTSEYHGRRGCNNFSIGIEIVNPGRMTDAGQGKARAWYKQTFDIVEHDIWFAQSKEHGTGWWMDYTEEQIDAVEELLVALFAYIPTLEDIVTHWYVSPGRKVDTNPLFPLDSIKARVLGRDDVQGAKADDASDPMEDAGEFVEIDVNGDTLNMRRWPSFNPNVITAIPDGVIVPVIRAGIFADRSWIKVRYGEQEGWVVARYTAPIVHA</sequence>
<dbReference type="InterPro" id="IPR002502">
    <property type="entry name" value="Amidase_domain"/>
</dbReference>
<evidence type="ECO:0000256" key="5">
    <source>
        <dbReference type="ARBA" id="ARBA00011901"/>
    </source>
</evidence>
<comment type="similarity">
    <text evidence="4">Belongs to the N-acetylmuramoyl-L-alanine amidase 2 family.</text>
</comment>
<evidence type="ECO:0000256" key="2">
    <source>
        <dbReference type="ARBA" id="ARBA00001947"/>
    </source>
</evidence>
<evidence type="ECO:0000313" key="14">
    <source>
        <dbReference type="EMBL" id="APE43638.1"/>
    </source>
</evidence>
<dbReference type="RefSeq" id="WP_071971972.1">
    <property type="nucleotide sequence ID" value="NZ_CP018076.1"/>
</dbReference>
<keyword evidence="10" id="KW-0961">Cell wall biogenesis/degradation</keyword>
<reference evidence="14 15" key="1">
    <citation type="submission" date="2016-11" db="EMBL/GenBank/DDBJ databases">
        <title>Complete genome sequence of Sulfitobacter sp. AM1-D1, a toxic bacteria associated with marine dinoflagellate Alexandrium minutum in East China Sea.</title>
        <authorList>
            <person name="Yang Q."/>
            <person name="Zhang X."/>
            <person name="Tian X."/>
        </authorList>
    </citation>
    <scope>NUCLEOTIDE SEQUENCE [LARGE SCALE GENOMIC DNA]</scope>
    <source>
        <strain evidence="14 15">AM1-D1</strain>
    </source>
</reference>
<dbReference type="PANTHER" id="PTHR30417:SF4">
    <property type="entry name" value="1,6-ANHYDRO-N-ACETYLMURAMYL-L-ALANINE AMIDASE AMPD"/>
    <property type="match status" value="1"/>
</dbReference>
<dbReference type="GO" id="GO:0009254">
    <property type="term" value="P:peptidoglycan turnover"/>
    <property type="evidence" value="ECO:0007669"/>
    <property type="project" value="TreeGrafter"/>
</dbReference>
<evidence type="ECO:0000256" key="8">
    <source>
        <dbReference type="ARBA" id="ARBA00022801"/>
    </source>
</evidence>
<keyword evidence="15" id="KW-1185">Reference proteome</keyword>
<keyword evidence="8" id="KW-0378">Hydrolase</keyword>
<dbReference type="InterPro" id="IPR051206">
    <property type="entry name" value="NAMLAA_amidase_2"/>
</dbReference>
<gene>
    <name evidence="14" type="ORF">BOO69_09590</name>
</gene>
<evidence type="ECO:0000256" key="3">
    <source>
        <dbReference type="ARBA" id="ARBA00004496"/>
    </source>
</evidence>
<evidence type="ECO:0000256" key="7">
    <source>
        <dbReference type="ARBA" id="ARBA00022723"/>
    </source>
</evidence>
<comment type="subcellular location">
    <subcellularLocation>
        <location evidence="3">Cytoplasm</location>
    </subcellularLocation>
</comment>
<evidence type="ECO:0000313" key="15">
    <source>
        <dbReference type="Proteomes" id="UP000181897"/>
    </source>
</evidence>
<proteinExistence type="inferred from homology"/>
<dbReference type="InterPro" id="IPR036505">
    <property type="entry name" value="Amidase/PGRP_sf"/>
</dbReference>
<dbReference type="AlphaFoldDB" id="A0A1J0WHN6"/>
<dbReference type="GO" id="GO:0005737">
    <property type="term" value="C:cytoplasm"/>
    <property type="evidence" value="ECO:0007669"/>
    <property type="project" value="UniProtKB-SubCell"/>
</dbReference>
<feature type="domain" description="N-acetylmuramoyl-L-alanine amidase" evidence="13">
    <location>
        <begin position="14"/>
        <end position="185"/>
    </location>
</feature>
<dbReference type="STRING" id="1917485.BOO69_09590"/>
<dbReference type="GO" id="GO:0009253">
    <property type="term" value="P:peptidoglycan catabolic process"/>
    <property type="evidence" value="ECO:0007669"/>
    <property type="project" value="InterPro"/>
</dbReference>
<comment type="catalytic activity">
    <reaction evidence="1">
        <text>Hydrolyzes the link between N-acetylmuramoyl residues and L-amino acid residues in certain cell-wall glycopeptides.</text>
        <dbReference type="EC" id="3.5.1.28"/>
    </reaction>
</comment>
<evidence type="ECO:0000256" key="10">
    <source>
        <dbReference type="ARBA" id="ARBA00023316"/>
    </source>
</evidence>
<dbReference type="EC" id="3.5.1.28" evidence="5"/>
<name>A0A1J0WHN6_9RHOB</name>
<keyword evidence="7" id="KW-0479">Metal-binding</keyword>
<dbReference type="SUPFAM" id="SSF55846">
    <property type="entry name" value="N-acetylmuramoyl-L-alanine amidase-like"/>
    <property type="match status" value="1"/>
</dbReference>
<dbReference type="OrthoDB" id="9794842at2"/>
<dbReference type="GO" id="GO:0008745">
    <property type="term" value="F:N-acetylmuramoyl-L-alanine amidase activity"/>
    <property type="evidence" value="ECO:0007669"/>
    <property type="project" value="UniProtKB-EC"/>
</dbReference>
<dbReference type="PANTHER" id="PTHR30417">
    <property type="entry name" value="N-ACETYLMURAMOYL-L-ALANINE AMIDASE AMID"/>
    <property type="match status" value="1"/>
</dbReference>
<evidence type="ECO:0000256" key="4">
    <source>
        <dbReference type="ARBA" id="ARBA00007553"/>
    </source>
</evidence>
<protein>
    <recommendedName>
        <fullName evidence="11">1,6-anhydro-N-acetylmuramyl-L-alanine amidase AmpD</fullName>
        <ecNumber evidence="5">3.5.1.28</ecNumber>
    </recommendedName>
    <alternativeName>
        <fullName evidence="12">N-acetylmuramoyl-L-alanine amidase</fullName>
    </alternativeName>
</protein>
<dbReference type="GO" id="GO:0071555">
    <property type="term" value="P:cell wall organization"/>
    <property type="evidence" value="ECO:0007669"/>
    <property type="project" value="UniProtKB-KW"/>
</dbReference>
<organism evidence="14 15">
    <name type="scientific">Sulfitobacter alexandrii</name>
    <dbReference type="NCBI Taxonomy" id="1917485"/>
    <lineage>
        <taxon>Bacteria</taxon>
        <taxon>Pseudomonadati</taxon>
        <taxon>Pseudomonadota</taxon>
        <taxon>Alphaproteobacteria</taxon>
        <taxon>Rhodobacterales</taxon>
        <taxon>Roseobacteraceae</taxon>
        <taxon>Sulfitobacter</taxon>
    </lineage>
</organism>
<keyword evidence="9" id="KW-0862">Zinc</keyword>
<dbReference type="Proteomes" id="UP000181897">
    <property type="component" value="Chromosome"/>
</dbReference>
<dbReference type="GO" id="GO:0046872">
    <property type="term" value="F:metal ion binding"/>
    <property type="evidence" value="ECO:0007669"/>
    <property type="project" value="UniProtKB-KW"/>
</dbReference>
<dbReference type="Gene3D" id="3.40.80.10">
    <property type="entry name" value="Peptidoglycan recognition protein-like"/>
    <property type="match status" value="1"/>
</dbReference>
<evidence type="ECO:0000256" key="11">
    <source>
        <dbReference type="ARBA" id="ARBA00039257"/>
    </source>
</evidence>
<dbReference type="SMART" id="SM00644">
    <property type="entry name" value="Ami_2"/>
    <property type="match status" value="1"/>
</dbReference>
<keyword evidence="6" id="KW-0963">Cytoplasm</keyword>